<dbReference type="InterPro" id="IPR001680">
    <property type="entry name" value="WD40_rpt"/>
</dbReference>
<protein>
    <recommendedName>
        <fullName evidence="5">Prp18 domain-containing protein</fullName>
    </recommendedName>
</protein>
<keyword evidence="7" id="KW-1185">Reference proteome</keyword>
<evidence type="ECO:0000256" key="4">
    <source>
        <dbReference type="SAM" id="MobiDB-lite"/>
    </source>
</evidence>
<dbReference type="GO" id="GO:0008380">
    <property type="term" value="P:RNA splicing"/>
    <property type="evidence" value="ECO:0007669"/>
    <property type="project" value="InterPro"/>
</dbReference>
<evidence type="ECO:0000313" key="6">
    <source>
        <dbReference type="EMBL" id="CAD8090529.1"/>
    </source>
</evidence>
<feature type="compositionally biased region" description="Acidic residues" evidence="4">
    <location>
        <begin position="620"/>
        <end position="639"/>
    </location>
</feature>
<dbReference type="Pfam" id="PF24796">
    <property type="entry name" value="WDR55"/>
    <property type="match status" value="1"/>
</dbReference>
<feature type="region of interest" description="Disordered" evidence="4">
    <location>
        <begin position="610"/>
        <end position="653"/>
    </location>
</feature>
<reference evidence="6" key="1">
    <citation type="submission" date="2021-01" db="EMBL/GenBank/DDBJ databases">
        <authorList>
            <consortium name="Genoscope - CEA"/>
            <person name="William W."/>
        </authorList>
    </citation>
    <scope>NUCLEOTIDE SEQUENCE</scope>
</reference>
<evidence type="ECO:0000259" key="5">
    <source>
        <dbReference type="Pfam" id="PF02840"/>
    </source>
</evidence>
<dbReference type="EMBL" id="CAJJDN010000056">
    <property type="protein sequence ID" value="CAD8090529.1"/>
    <property type="molecule type" value="Genomic_DNA"/>
</dbReference>
<dbReference type="PROSITE" id="PS50082">
    <property type="entry name" value="WD_REPEATS_2"/>
    <property type="match status" value="1"/>
</dbReference>
<evidence type="ECO:0000256" key="2">
    <source>
        <dbReference type="ARBA" id="ARBA00022737"/>
    </source>
</evidence>
<dbReference type="Proteomes" id="UP000692954">
    <property type="component" value="Unassembled WGS sequence"/>
</dbReference>
<proteinExistence type="predicted"/>
<organism evidence="6 7">
    <name type="scientific">Paramecium sonneborni</name>
    <dbReference type="NCBI Taxonomy" id="65129"/>
    <lineage>
        <taxon>Eukaryota</taxon>
        <taxon>Sar</taxon>
        <taxon>Alveolata</taxon>
        <taxon>Ciliophora</taxon>
        <taxon>Intramacronucleata</taxon>
        <taxon>Oligohymenophorea</taxon>
        <taxon>Peniculida</taxon>
        <taxon>Parameciidae</taxon>
        <taxon>Paramecium</taxon>
    </lineage>
</organism>
<dbReference type="OrthoDB" id="2288928at2759"/>
<dbReference type="AlphaFoldDB" id="A0A8S1NGW6"/>
<keyword evidence="2" id="KW-0677">Repeat</keyword>
<dbReference type="SMART" id="SM00320">
    <property type="entry name" value="WD40"/>
    <property type="match status" value="6"/>
</dbReference>
<dbReference type="InterPro" id="IPR004098">
    <property type="entry name" value="Prp18"/>
</dbReference>
<feature type="domain" description="Prp18" evidence="5">
    <location>
        <begin position="130"/>
        <end position="212"/>
    </location>
</feature>
<sequence>MYNSEHDKIQQDEILIIYDLPPIEKKEVSKRLRDLGEAITYFCENDWQRYNRLMQFVQEKKENNQKELEIKILDGEDKKEIKMFLNKIKERNLDPNTAVVPIFQCKGKEEIEQQLLDEVSLLTRCQDVYLWCKKMLREWNIGVLDKFNTETMKHSLEGSQAQNFYKQTLDYIKPLTDQLQKAKMIQLINEEILNALQLIIRFCVYKEYVRAISNRKRSMAQEYIVDQLKELVDLRSQVLKLLIFQMMKQRQYIQTIKYIIIYDEIILQINILNKLRQFITMIQQQQEIVIEPPLYFAKDHLFDLNFHPFQDVVCCAQVTGVVNILKYSSDDVVEIAAFTHHQSSARISQFFRDGQHLITASKDCSFAILDQNGQMILHQLKAHKHAINALKQLNDSIIATGDDTGNIKIWDLRQNQCVFKVKEAEEAISGIEIDSSNNLLLSSSLDGYLSVHDLRFQSTNEKSLYAKSDCMEEELTDICLVKNGQFVCTSTSEGNLLLFKWDYFGDFKDRIIGHPNSIDSICKIDEHTIITGGEDGLVRGVSVFPNIITGILGQHEDNSYFPITKIVVDRTQKIAASLSHDSSIKFYDIADFVNKRKLAKVQINETEFEYTNKQTQKDMDMEEDSDDDDDDDDDSDEEEDKQKKQKSLKTKNLQQSIANLKKQKIKQFFDKM</sequence>
<dbReference type="GO" id="GO:0005681">
    <property type="term" value="C:spliceosomal complex"/>
    <property type="evidence" value="ECO:0007669"/>
    <property type="project" value="InterPro"/>
</dbReference>
<accession>A0A8S1NGW6</accession>
<comment type="caution">
    <text evidence="6">The sequence shown here is derived from an EMBL/GenBank/DDBJ whole genome shotgun (WGS) entry which is preliminary data.</text>
</comment>
<evidence type="ECO:0000256" key="3">
    <source>
        <dbReference type="PROSITE-ProRule" id="PRU00221"/>
    </source>
</evidence>
<keyword evidence="1 3" id="KW-0853">WD repeat</keyword>
<evidence type="ECO:0000256" key="1">
    <source>
        <dbReference type="ARBA" id="ARBA00022574"/>
    </source>
</evidence>
<dbReference type="Pfam" id="PF02840">
    <property type="entry name" value="Prp18"/>
    <property type="match status" value="1"/>
</dbReference>
<dbReference type="InterPro" id="IPR050505">
    <property type="entry name" value="WDR55/POC1"/>
</dbReference>
<dbReference type="PANTHER" id="PTHR44019:SF20">
    <property type="entry name" value="WD REPEAT-CONTAINING PROTEIN 55"/>
    <property type="match status" value="1"/>
</dbReference>
<name>A0A8S1NGW6_9CILI</name>
<feature type="repeat" description="WD" evidence="3">
    <location>
        <begin position="380"/>
        <end position="420"/>
    </location>
</feature>
<evidence type="ECO:0000313" key="7">
    <source>
        <dbReference type="Proteomes" id="UP000692954"/>
    </source>
</evidence>
<dbReference type="PANTHER" id="PTHR44019">
    <property type="entry name" value="WD REPEAT-CONTAINING PROTEIN 55"/>
    <property type="match status" value="1"/>
</dbReference>
<gene>
    <name evidence="6" type="ORF">PSON_ATCC_30995.1.T0560060</name>
</gene>